<evidence type="ECO:0000256" key="5">
    <source>
        <dbReference type="ARBA" id="ARBA00022777"/>
    </source>
</evidence>
<dbReference type="GO" id="GO:0005524">
    <property type="term" value="F:ATP binding"/>
    <property type="evidence" value="ECO:0007669"/>
    <property type="project" value="UniProtKB-KW"/>
</dbReference>
<comment type="catalytic activity">
    <reaction evidence="7">
        <text>1D-myo-inositol 1,3,4,5,6-pentakisphosphate + ATP = 1D-myo-inositol hexakisphosphate + ADP + H(+)</text>
        <dbReference type="Rhea" id="RHEA:20313"/>
        <dbReference type="ChEBI" id="CHEBI:15378"/>
        <dbReference type="ChEBI" id="CHEBI:30616"/>
        <dbReference type="ChEBI" id="CHEBI:57733"/>
        <dbReference type="ChEBI" id="CHEBI:58130"/>
        <dbReference type="ChEBI" id="CHEBI:456216"/>
        <dbReference type="EC" id="2.7.1.158"/>
    </reaction>
</comment>
<dbReference type="Proteomes" id="UP001140094">
    <property type="component" value="Unassembled WGS sequence"/>
</dbReference>
<protein>
    <recommendedName>
        <fullName evidence="2 7">Inositol-pentakisphosphate 2-kinase</fullName>
        <ecNumber evidence="1 7">2.7.1.158</ecNumber>
    </recommendedName>
</protein>
<evidence type="ECO:0000256" key="7">
    <source>
        <dbReference type="RuleBase" id="RU364126"/>
    </source>
</evidence>
<keyword evidence="3 7" id="KW-0808">Transferase</keyword>
<reference evidence="8" key="1">
    <citation type="submission" date="2022-07" db="EMBL/GenBank/DDBJ databases">
        <title>Phylogenomic reconstructions and comparative analyses of Kickxellomycotina fungi.</title>
        <authorList>
            <person name="Reynolds N.K."/>
            <person name="Stajich J.E."/>
            <person name="Barry K."/>
            <person name="Grigoriev I.V."/>
            <person name="Crous P."/>
            <person name="Smith M.E."/>
        </authorList>
    </citation>
    <scope>NUCLEOTIDE SEQUENCE</scope>
    <source>
        <strain evidence="8">NRRL 1565</strain>
    </source>
</reference>
<evidence type="ECO:0000256" key="2">
    <source>
        <dbReference type="ARBA" id="ARBA00014846"/>
    </source>
</evidence>
<dbReference type="OrthoDB" id="272370at2759"/>
<gene>
    <name evidence="8" type="ORF">H4R20_005750</name>
</gene>
<dbReference type="PANTHER" id="PTHR14456">
    <property type="entry name" value="INOSITOL POLYPHOSPHATE KINASE 1"/>
    <property type="match status" value="1"/>
</dbReference>
<comment type="caution">
    <text evidence="8">The sequence shown here is derived from an EMBL/GenBank/DDBJ whole genome shotgun (WGS) entry which is preliminary data.</text>
</comment>
<name>A0A9W8HW43_9FUNG</name>
<dbReference type="InterPro" id="IPR009286">
    <property type="entry name" value="Ins_P5_2-kin"/>
</dbReference>
<dbReference type="AlphaFoldDB" id="A0A9W8HW43"/>
<evidence type="ECO:0000313" key="8">
    <source>
        <dbReference type="EMBL" id="KAJ2795808.1"/>
    </source>
</evidence>
<evidence type="ECO:0000256" key="1">
    <source>
        <dbReference type="ARBA" id="ARBA00012023"/>
    </source>
</evidence>
<keyword evidence="4 7" id="KW-0547">Nucleotide-binding</keyword>
<comment type="function">
    <text evidence="7">Phosphorylates Ins(1,3,4,5,6)P5 at position 2 to form Ins(1,2,3,4,5,6)P6 (InsP6 or phytate).</text>
</comment>
<accession>A0A9W8HW43</accession>
<proteinExistence type="predicted"/>
<evidence type="ECO:0000256" key="4">
    <source>
        <dbReference type="ARBA" id="ARBA00022741"/>
    </source>
</evidence>
<evidence type="ECO:0000256" key="3">
    <source>
        <dbReference type="ARBA" id="ARBA00022679"/>
    </source>
</evidence>
<dbReference type="PANTHER" id="PTHR14456:SF2">
    <property type="entry name" value="INOSITOL-PENTAKISPHOSPHATE 2-KINASE"/>
    <property type="match status" value="1"/>
</dbReference>
<organism evidence="8 9">
    <name type="scientific">Coemansia guatemalensis</name>
    <dbReference type="NCBI Taxonomy" id="2761395"/>
    <lineage>
        <taxon>Eukaryota</taxon>
        <taxon>Fungi</taxon>
        <taxon>Fungi incertae sedis</taxon>
        <taxon>Zoopagomycota</taxon>
        <taxon>Kickxellomycotina</taxon>
        <taxon>Kickxellomycetes</taxon>
        <taxon>Kickxellales</taxon>
        <taxon>Kickxellaceae</taxon>
        <taxon>Coemansia</taxon>
    </lineage>
</organism>
<dbReference type="GO" id="GO:0035299">
    <property type="term" value="F:inositol-1,3,4,5,6-pentakisphosphate 2-kinase activity"/>
    <property type="evidence" value="ECO:0007669"/>
    <property type="project" value="UniProtKB-EC"/>
</dbReference>
<dbReference type="EMBL" id="JANBUO010002079">
    <property type="protein sequence ID" value="KAJ2795808.1"/>
    <property type="molecule type" value="Genomic_DNA"/>
</dbReference>
<comment type="domain">
    <text evidence="7">The EXKPK motif is conserved in inositol-pentakisphosphate 2-kinases of both family 1 and 2.</text>
</comment>
<sequence length="312" mass="35228">INELAAEARPAHRADTQIDLRQQVGVLMPNMLTSLAPTPALGMHTITVEIKPKWGFLTQSQLISDENSVKRRVCRYCMHQYTKHDVDNRSAFCPLDLFSNSYTRVVHALDCLALSPQNNIRVFVDGQLISAPLLLSLEGVPLWDELKHTLARIILAERILIKLKHLQRSLDPLDIEGVFPKYQRAIESGALADEEPTLDDWINTAAEFRRSGGLCDHGSGSERRLDDKQAVLEFLLSTVLKDISIMIAVEQMASQSAGRSTAVEIPEYRIAIVDTEPKKLSKMQAYLERYQQIVSNYLRSHPDPETQKQCQE</sequence>
<evidence type="ECO:0000313" key="9">
    <source>
        <dbReference type="Proteomes" id="UP001140094"/>
    </source>
</evidence>
<evidence type="ECO:0000256" key="6">
    <source>
        <dbReference type="ARBA" id="ARBA00022840"/>
    </source>
</evidence>
<dbReference type="GO" id="GO:0032958">
    <property type="term" value="P:inositol phosphate biosynthetic process"/>
    <property type="evidence" value="ECO:0007669"/>
    <property type="project" value="TreeGrafter"/>
</dbReference>
<keyword evidence="5 7" id="KW-0418">Kinase</keyword>
<dbReference type="EC" id="2.7.1.158" evidence="1 7"/>
<feature type="non-terminal residue" evidence="8">
    <location>
        <position position="1"/>
    </location>
</feature>
<dbReference type="GO" id="GO:0005634">
    <property type="term" value="C:nucleus"/>
    <property type="evidence" value="ECO:0007669"/>
    <property type="project" value="TreeGrafter"/>
</dbReference>
<dbReference type="Pfam" id="PF06090">
    <property type="entry name" value="Ins_P5_2-kin"/>
    <property type="match status" value="1"/>
</dbReference>
<keyword evidence="9" id="KW-1185">Reference proteome</keyword>
<keyword evidence="6 7" id="KW-0067">ATP-binding</keyword>